<gene>
    <name evidence="5" type="ORF">L798_14006</name>
</gene>
<sequence length="236" mass="27221">MAPLNMVFGSVLRKNIIFNNAEVLYKRVNLVNAYSMYGPQFVEPVYKKDKQESMYESGEIENILHVPVKAARVDATCSVFHDELVRKFTNLVMRDGRKILARELIEEAFEKIKRIQLQRYHSTEDPEKKTSVLTDPLKIFHAALANSKPVLQLTPIKRGGVTYQVPVPITDKRSQFLAMKWIILAAKDKDPKVHFPEKLAWELVDAAGNQGKVVKKKQDLHRQCEANRAYAHYRWS</sequence>
<proteinExistence type="inferred from homology"/>
<accession>A0A067QQP8</accession>
<dbReference type="AlphaFoldDB" id="A0A067QQP8"/>
<dbReference type="Pfam" id="PF00177">
    <property type="entry name" value="Ribosomal_S7"/>
    <property type="match status" value="1"/>
</dbReference>
<keyword evidence="2 5" id="KW-0689">Ribosomal protein</keyword>
<evidence type="ECO:0000256" key="1">
    <source>
        <dbReference type="ARBA" id="ARBA00007151"/>
    </source>
</evidence>
<dbReference type="GO" id="GO:0006412">
    <property type="term" value="P:translation"/>
    <property type="evidence" value="ECO:0007669"/>
    <property type="project" value="InterPro"/>
</dbReference>
<keyword evidence="3" id="KW-0687">Ribonucleoprotein</keyword>
<evidence type="ECO:0000256" key="3">
    <source>
        <dbReference type="ARBA" id="ARBA00023274"/>
    </source>
</evidence>
<dbReference type="Proteomes" id="UP000027135">
    <property type="component" value="Unassembled WGS sequence"/>
</dbReference>
<dbReference type="InterPro" id="IPR000235">
    <property type="entry name" value="Ribosomal_uS7"/>
</dbReference>
<dbReference type="Gene3D" id="1.10.455.10">
    <property type="entry name" value="Ribosomal protein S7 domain"/>
    <property type="match status" value="1"/>
</dbReference>
<dbReference type="OrthoDB" id="9972728at2759"/>
<dbReference type="PANTHER" id="PTHR11205">
    <property type="entry name" value="RIBOSOMAL PROTEIN S7"/>
    <property type="match status" value="1"/>
</dbReference>
<keyword evidence="6" id="KW-1185">Reference proteome</keyword>
<name>A0A067QQP8_ZOONE</name>
<evidence type="ECO:0000259" key="4">
    <source>
        <dbReference type="Pfam" id="PF00177"/>
    </source>
</evidence>
<organism evidence="5 6">
    <name type="scientific">Zootermopsis nevadensis</name>
    <name type="common">Dampwood termite</name>
    <dbReference type="NCBI Taxonomy" id="136037"/>
    <lineage>
        <taxon>Eukaryota</taxon>
        <taxon>Metazoa</taxon>
        <taxon>Ecdysozoa</taxon>
        <taxon>Arthropoda</taxon>
        <taxon>Hexapoda</taxon>
        <taxon>Insecta</taxon>
        <taxon>Pterygota</taxon>
        <taxon>Neoptera</taxon>
        <taxon>Polyneoptera</taxon>
        <taxon>Dictyoptera</taxon>
        <taxon>Blattodea</taxon>
        <taxon>Blattoidea</taxon>
        <taxon>Termitoidae</taxon>
        <taxon>Termopsidae</taxon>
        <taxon>Zootermopsis</taxon>
    </lineage>
</organism>
<dbReference type="InterPro" id="IPR036823">
    <property type="entry name" value="Ribosomal_uS7_dom_sf"/>
</dbReference>
<dbReference type="SUPFAM" id="SSF47973">
    <property type="entry name" value="Ribosomal protein S7"/>
    <property type="match status" value="1"/>
</dbReference>
<dbReference type="CDD" id="cd14870">
    <property type="entry name" value="uS7_Mitochondria_Mammalian"/>
    <property type="match status" value="1"/>
</dbReference>
<reference evidence="5 6" key="1">
    <citation type="journal article" date="2014" name="Nat. Commun.">
        <title>Molecular traces of alternative social organization in a termite genome.</title>
        <authorList>
            <person name="Terrapon N."/>
            <person name="Li C."/>
            <person name="Robertson H.M."/>
            <person name="Ji L."/>
            <person name="Meng X."/>
            <person name="Booth W."/>
            <person name="Chen Z."/>
            <person name="Childers C.P."/>
            <person name="Glastad K.M."/>
            <person name="Gokhale K."/>
            <person name="Gowin J."/>
            <person name="Gronenberg W."/>
            <person name="Hermansen R.A."/>
            <person name="Hu H."/>
            <person name="Hunt B.G."/>
            <person name="Huylmans A.K."/>
            <person name="Khalil S.M."/>
            <person name="Mitchell R.D."/>
            <person name="Munoz-Torres M.C."/>
            <person name="Mustard J.A."/>
            <person name="Pan H."/>
            <person name="Reese J.T."/>
            <person name="Scharf M.E."/>
            <person name="Sun F."/>
            <person name="Vogel H."/>
            <person name="Xiao J."/>
            <person name="Yang W."/>
            <person name="Yang Z."/>
            <person name="Yang Z."/>
            <person name="Zhou J."/>
            <person name="Zhu J."/>
            <person name="Brent C.S."/>
            <person name="Elsik C.G."/>
            <person name="Goodisman M.A."/>
            <person name="Liberles D.A."/>
            <person name="Roe R.M."/>
            <person name="Vargo E.L."/>
            <person name="Vilcinskas A."/>
            <person name="Wang J."/>
            <person name="Bornberg-Bauer E."/>
            <person name="Korb J."/>
            <person name="Zhang G."/>
            <person name="Liebig J."/>
        </authorList>
    </citation>
    <scope>NUCLEOTIDE SEQUENCE [LARGE SCALE GENOMIC DNA]</scope>
    <source>
        <tissue evidence="5">Whole organism</tissue>
    </source>
</reference>
<dbReference type="eggNOG" id="KOG3291">
    <property type="taxonomic scope" value="Eukaryota"/>
</dbReference>
<dbReference type="GO" id="GO:1990904">
    <property type="term" value="C:ribonucleoprotein complex"/>
    <property type="evidence" value="ECO:0007669"/>
    <property type="project" value="UniProtKB-KW"/>
</dbReference>
<dbReference type="FunCoup" id="A0A067QQP8">
    <property type="interactions" value="574"/>
</dbReference>
<dbReference type="InParanoid" id="A0A067QQP8"/>
<feature type="domain" description="Small ribosomal subunit protein uS7" evidence="4">
    <location>
        <begin position="77"/>
        <end position="228"/>
    </location>
</feature>
<evidence type="ECO:0000313" key="6">
    <source>
        <dbReference type="Proteomes" id="UP000027135"/>
    </source>
</evidence>
<evidence type="ECO:0000256" key="2">
    <source>
        <dbReference type="ARBA" id="ARBA00022980"/>
    </source>
</evidence>
<comment type="similarity">
    <text evidence="1">Belongs to the universal ribosomal protein uS7 family.</text>
</comment>
<evidence type="ECO:0000313" key="5">
    <source>
        <dbReference type="EMBL" id="KDR12187.1"/>
    </source>
</evidence>
<dbReference type="EMBL" id="KK853039">
    <property type="protein sequence ID" value="KDR12187.1"/>
    <property type="molecule type" value="Genomic_DNA"/>
</dbReference>
<dbReference type="InterPro" id="IPR023798">
    <property type="entry name" value="Ribosomal_uS7_dom"/>
</dbReference>
<dbReference type="OMA" id="HELHKQC"/>
<protein>
    <submittedName>
        <fullName evidence="5">28S ribosomal protein S7, mitochondrial</fullName>
    </submittedName>
</protein>
<dbReference type="STRING" id="136037.A0A067QQP8"/>
<dbReference type="GO" id="GO:0005840">
    <property type="term" value="C:ribosome"/>
    <property type="evidence" value="ECO:0007669"/>
    <property type="project" value="UniProtKB-KW"/>
</dbReference>